<sequence>MRVPSTRASRAMHVPSTRAGSGHARVNGATPRRSTYGAGRTRKQRPRTQAPTHPPLDPFVQRVPSEALRARQLAKPLPTPSALLPFRPRGQKGPVGGISHTVRVLFCAVCRNRPQKPVRAIILLLSFPRSEKWRRESSFLNDGNISPNSASLTTEERGYAFSSPNRRFLTKANQGIPPLALRLGRPFGPLPA</sequence>
<accession>K0YKC4</accession>
<gene>
    <name evidence="2" type="ORF">HMPREF9451_01213</name>
</gene>
<dbReference type="Proteomes" id="UP000006069">
    <property type="component" value="Unassembled WGS sequence"/>
</dbReference>
<name>K0YKC4_9ACTN</name>
<reference evidence="2 3" key="1">
    <citation type="submission" date="2012-08" db="EMBL/GenBank/DDBJ databases">
        <title>The Genome Sequence of Slackia piriformis YIT 12062.</title>
        <authorList>
            <consortium name="The Broad Institute Genome Sequencing Platform"/>
            <person name="Earl A."/>
            <person name="Ward D."/>
            <person name="Feldgarden M."/>
            <person name="Gevers D."/>
            <person name="Morotomi M."/>
            <person name="Walker B."/>
            <person name="Young S.K."/>
            <person name="Zeng Q."/>
            <person name="Gargeya S."/>
            <person name="Fitzgerald M."/>
            <person name="Haas B."/>
            <person name="Abouelleil A."/>
            <person name="Alvarado L."/>
            <person name="Arachchi H.M."/>
            <person name="Berlin A.M."/>
            <person name="Chapman S.B."/>
            <person name="Goldberg J."/>
            <person name="Griggs A."/>
            <person name="Gujja S."/>
            <person name="Hansen M."/>
            <person name="Howarth C."/>
            <person name="Imamovic A."/>
            <person name="Larimer J."/>
            <person name="McCowen C."/>
            <person name="Montmayeur A."/>
            <person name="Murphy C."/>
            <person name="Neiman D."/>
            <person name="Pearson M."/>
            <person name="Priest M."/>
            <person name="Roberts A."/>
            <person name="Saif S."/>
            <person name="Shea T."/>
            <person name="Sisk P."/>
            <person name="Sykes S."/>
            <person name="Wortman J."/>
            <person name="Nusbaum C."/>
            <person name="Birren B."/>
        </authorList>
    </citation>
    <scope>NUCLEOTIDE SEQUENCE [LARGE SCALE GENOMIC DNA]</scope>
    <source>
        <strain evidence="2 3">YIT 12062</strain>
    </source>
</reference>
<evidence type="ECO:0000256" key="1">
    <source>
        <dbReference type="SAM" id="MobiDB-lite"/>
    </source>
</evidence>
<organism evidence="2 3">
    <name type="scientific">Slackia piriformis YIT 12062</name>
    <dbReference type="NCBI Taxonomy" id="742818"/>
    <lineage>
        <taxon>Bacteria</taxon>
        <taxon>Bacillati</taxon>
        <taxon>Actinomycetota</taxon>
        <taxon>Coriobacteriia</taxon>
        <taxon>Eggerthellales</taxon>
        <taxon>Eggerthellaceae</taxon>
        <taxon>Slackia</taxon>
    </lineage>
</organism>
<proteinExistence type="predicted"/>
<evidence type="ECO:0000313" key="2">
    <source>
        <dbReference type="EMBL" id="EJZ83693.1"/>
    </source>
</evidence>
<keyword evidence="3" id="KW-1185">Reference proteome</keyword>
<dbReference type="HOGENOM" id="CLU_1414334_0_0_11"/>
<feature type="region of interest" description="Disordered" evidence="1">
    <location>
        <begin position="1"/>
        <end position="59"/>
    </location>
</feature>
<protein>
    <submittedName>
        <fullName evidence="2">Uncharacterized protein</fullName>
    </submittedName>
</protein>
<dbReference type="EMBL" id="ADMD01000007">
    <property type="protein sequence ID" value="EJZ83693.1"/>
    <property type="molecule type" value="Genomic_DNA"/>
</dbReference>
<dbReference type="AlphaFoldDB" id="K0YKC4"/>
<evidence type="ECO:0000313" key="3">
    <source>
        <dbReference type="Proteomes" id="UP000006069"/>
    </source>
</evidence>
<comment type="caution">
    <text evidence="2">The sequence shown here is derived from an EMBL/GenBank/DDBJ whole genome shotgun (WGS) entry which is preliminary data.</text>
</comment>
<dbReference type="InParanoid" id="K0YKC4"/>